<accession>A0A067L2M6</accession>
<dbReference type="PROSITE" id="PS00018">
    <property type="entry name" value="EF_HAND_1"/>
    <property type="match status" value="1"/>
</dbReference>
<dbReference type="SUPFAM" id="SSF47473">
    <property type="entry name" value="EF-hand"/>
    <property type="match status" value="1"/>
</dbReference>
<evidence type="ECO:0000313" key="4">
    <source>
        <dbReference type="Proteomes" id="UP000027138"/>
    </source>
</evidence>
<dbReference type="AlphaFoldDB" id="A0A067L2M6"/>
<keyword evidence="1" id="KW-0106">Calcium</keyword>
<dbReference type="GO" id="GO:0005509">
    <property type="term" value="F:calcium ion binding"/>
    <property type="evidence" value="ECO:0007669"/>
    <property type="project" value="InterPro"/>
</dbReference>
<dbReference type="OrthoDB" id="26525at2759"/>
<keyword evidence="4" id="KW-1185">Reference proteome</keyword>
<sequence length="84" mass="9506">MPSGQTLSEERIREIFLQFAADKNNVLSRKELKNAFKYLGAMFPTFRALLGIYRADANGNRKIDSDELDDLVKYANSLGYTVKG</sequence>
<feature type="domain" description="EF-hand" evidence="2">
    <location>
        <begin position="7"/>
        <end position="42"/>
    </location>
</feature>
<evidence type="ECO:0000313" key="3">
    <source>
        <dbReference type="EMBL" id="KDP38354.1"/>
    </source>
</evidence>
<gene>
    <name evidence="3" type="ORF">JCGZ_04279</name>
</gene>
<dbReference type="Gene3D" id="1.10.238.10">
    <property type="entry name" value="EF-hand"/>
    <property type="match status" value="1"/>
</dbReference>
<dbReference type="PROSITE" id="PS50222">
    <property type="entry name" value="EF_HAND_2"/>
    <property type="match status" value="1"/>
</dbReference>
<name>A0A067L2M6_JATCU</name>
<evidence type="ECO:0000256" key="1">
    <source>
        <dbReference type="ARBA" id="ARBA00022837"/>
    </source>
</evidence>
<reference evidence="3 4" key="1">
    <citation type="journal article" date="2014" name="PLoS ONE">
        <title>Global Analysis of Gene Expression Profiles in Physic Nut (Jatropha curcas L.) Seedlings Exposed to Salt Stress.</title>
        <authorList>
            <person name="Zhang L."/>
            <person name="Zhang C."/>
            <person name="Wu P."/>
            <person name="Chen Y."/>
            <person name="Li M."/>
            <person name="Jiang H."/>
            <person name="Wu G."/>
        </authorList>
    </citation>
    <scope>NUCLEOTIDE SEQUENCE [LARGE SCALE GENOMIC DNA]</scope>
    <source>
        <strain evidence="4">cv. GZQX0401</strain>
        <tissue evidence="3">Young leaves</tissue>
    </source>
</reference>
<proteinExistence type="predicted"/>
<protein>
    <recommendedName>
        <fullName evidence="2">EF-hand domain-containing protein</fullName>
    </recommendedName>
</protein>
<dbReference type="Pfam" id="PF13405">
    <property type="entry name" value="EF-hand_6"/>
    <property type="match status" value="1"/>
</dbReference>
<dbReference type="Proteomes" id="UP000027138">
    <property type="component" value="Unassembled WGS sequence"/>
</dbReference>
<dbReference type="InterPro" id="IPR011992">
    <property type="entry name" value="EF-hand-dom_pair"/>
</dbReference>
<dbReference type="InterPro" id="IPR002048">
    <property type="entry name" value="EF_hand_dom"/>
</dbReference>
<evidence type="ECO:0000259" key="2">
    <source>
        <dbReference type="PROSITE" id="PS50222"/>
    </source>
</evidence>
<dbReference type="EMBL" id="KK914362">
    <property type="protein sequence ID" value="KDP38354.1"/>
    <property type="molecule type" value="Genomic_DNA"/>
</dbReference>
<organism evidence="3 4">
    <name type="scientific">Jatropha curcas</name>
    <name type="common">Barbados nut</name>
    <dbReference type="NCBI Taxonomy" id="180498"/>
    <lineage>
        <taxon>Eukaryota</taxon>
        <taxon>Viridiplantae</taxon>
        <taxon>Streptophyta</taxon>
        <taxon>Embryophyta</taxon>
        <taxon>Tracheophyta</taxon>
        <taxon>Spermatophyta</taxon>
        <taxon>Magnoliopsida</taxon>
        <taxon>eudicotyledons</taxon>
        <taxon>Gunneridae</taxon>
        <taxon>Pentapetalae</taxon>
        <taxon>rosids</taxon>
        <taxon>fabids</taxon>
        <taxon>Malpighiales</taxon>
        <taxon>Euphorbiaceae</taxon>
        <taxon>Crotonoideae</taxon>
        <taxon>Jatropheae</taxon>
        <taxon>Jatropha</taxon>
    </lineage>
</organism>
<dbReference type="InterPro" id="IPR018247">
    <property type="entry name" value="EF_Hand_1_Ca_BS"/>
</dbReference>